<evidence type="ECO:0000313" key="4">
    <source>
        <dbReference type="Proteomes" id="UP000198623"/>
    </source>
</evidence>
<dbReference type="SUPFAM" id="SSF55718">
    <property type="entry name" value="SCP-like"/>
    <property type="match status" value="1"/>
</dbReference>
<dbReference type="AlphaFoldDB" id="A0A1I2P5I6"/>
<dbReference type="Proteomes" id="UP000198623">
    <property type="component" value="Unassembled WGS sequence"/>
</dbReference>
<comment type="function">
    <text evidence="1">Required for O(2)-independent ubiquinone (coenzyme Q) biosynthesis. Likely functions as an accessory factor.</text>
</comment>
<dbReference type="Gene3D" id="3.30.1050.10">
    <property type="entry name" value="SCP2 sterol-binding domain"/>
    <property type="match status" value="1"/>
</dbReference>
<evidence type="ECO:0000313" key="3">
    <source>
        <dbReference type="EMBL" id="SFG10813.1"/>
    </source>
</evidence>
<keyword evidence="1" id="KW-0831">Ubiquinone biosynthesis</keyword>
<feature type="domain" description="SCP2" evidence="2">
    <location>
        <begin position="53"/>
        <end position="143"/>
    </location>
</feature>
<evidence type="ECO:0000256" key="1">
    <source>
        <dbReference type="HAMAP-Rule" id="MF_02231"/>
    </source>
</evidence>
<sequence length="166" mass="19110">MTAFTLPDFAPFRLLKSLPTPNIAKIICFTEPKLPFPIRKKAAEQLLNYLFREQLQDDEFYFLEGQELGLEVRDLSIQVAFTCQNEKLIVLPAQQPDAWIRGDSTDFLQMASQEVDPDTLFFQRRLVIEGNTELSLAIKNLMDGVDWSEMPALFQRSIQLAQRVVN</sequence>
<dbReference type="Pfam" id="PF02036">
    <property type="entry name" value="SCP2"/>
    <property type="match status" value="1"/>
</dbReference>
<dbReference type="STRING" id="1045558.SAMN05216175_103256"/>
<gene>
    <name evidence="1" type="primary">ubiT</name>
    <name evidence="3" type="ORF">SAMN05216175_103256</name>
</gene>
<dbReference type="RefSeq" id="WP_090725849.1">
    <property type="nucleotide sequence ID" value="NZ_FOOU01000003.1"/>
</dbReference>
<evidence type="ECO:0000259" key="2">
    <source>
        <dbReference type="Pfam" id="PF02036"/>
    </source>
</evidence>
<dbReference type="HAMAP" id="MF_02231">
    <property type="entry name" value="UbiT"/>
    <property type="match status" value="1"/>
</dbReference>
<comment type="similarity">
    <text evidence="1">Belongs to the UbiT family.</text>
</comment>
<reference evidence="4" key="1">
    <citation type="submission" date="2016-10" db="EMBL/GenBank/DDBJ databases">
        <authorList>
            <person name="Varghese N."/>
            <person name="Submissions S."/>
        </authorList>
    </citation>
    <scope>NUCLEOTIDE SEQUENCE [LARGE SCALE GENOMIC DNA]</scope>
    <source>
        <strain evidence="4">CGMCC 1.10971</strain>
    </source>
</reference>
<dbReference type="UniPathway" id="UPA00232"/>
<dbReference type="GO" id="GO:0006744">
    <property type="term" value="P:ubiquinone biosynthetic process"/>
    <property type="evidence" value="ECO:0007669"/>
    <property type="project" value="UniProtKB-UniRule"/>
</dbReference>
<dbReference type="InterPro" id="IPR016830">
    <property type="entry name" value="UbiT"/>
</dbReference>
<dbReference type="EMBL" id="FOOU01000003">
    <property type="protein sequence ID" value="SFG10813.1"/>
    <property type="molecule type" value="Genomic_DNA"/>
</dbReference>
<name>A0A1I2P5I6_9GAMM</name>
<proteinExistence type="inferred from homology"/>
<dbReference type="InterPro" id="IPR036527">
    <property type="entry name" value="SCP2_sterol-bd_dom_sf"/>
</dbReference>
<dbReference type="InterPro" id="IPR003033">
    <property type="entry name" value="SCP2_sterol-bd_dom"/>
</dbReference>
<comment type="pathway">
    <text evidence="1">Cofactor biosynthesis; ubiquinone biosynthesis.</text>
</comment>
<organism evidence="3 4">
    <name type="scientific">Neptunomonas qingdaonensis</name>
    <dbReference type="NCBI Taxonomy" id="1045558"/>
    <lineage>
        <taxon>Bacteria</taxon>
        <taxon>Pseudomonadati</taxon>
        <taxon>Pseudomonadota</taxon>
        <taxon>Gammaproteobacteria</taxon>
        <taxon>Oceanospirillales</taxon>
        <taxon>Oceanospirillaceae</taxon>
        <taxon>Neptunomonas</taxon>
    </lineage>
</organism>
<dbReference type="OrthoDB" id="5292463at2"/>
<accession>A0A1I2P5I6</accession>
<protein>
    <recommendedName>
        <fullName evidence="1">Ubiquinone biosynthesis accessory factor UbiT</fullName>
    </recommendedName>
</protein>
<keyword evidence="4" id="KW-1185">Reference proteome</keyword>